<dbReference type="SUPFAM" id="SSF52218">
    <property type="entry name" value="Flavoproteins"/>
    <property type="match status" value="1"/>
</dbReference>
<dbReference type="InterPro" id="IPR052200">
    <property type="entry name" value="Protoporphyrinogen_IX_DH"/>
</dbReference>
<dbReference type="PROSITE" id="PS50902">
    <property type="entry name" value="FLAVODOXIN_LIKE"/>
    <property type="match status" value="1"/>
</dbReference>
<sequence>MKALVAYGSRYGTAAEIAEEIARFIQEEGVEVDLVDIRRIKDCDATPYDLVIVGSGIKMGKWTKGSLKFLNNNKSSLAEKKVALFVSCGAANEEDSQAEGQEKYLDEVAAKNLVNQPVATGLFGSVYDPDAKHGIAFNLTKRFFKKDLEKKGLDPTKRHDFRDWEGIRSWALNLTDLLKNER</sequence>
<reference evidence="2 4" key="1">
    <citation type="submission" date="2016-10" db="EMBL/GenBank/DDBJ databases">
        <title>Comparative genomics between deep and shallow subseafloor isolates.</title>
        <authorList>
            <person name="Ishii S."/>
            <person name="Miller J.R."/>
            <person name="Sutton G."/>
            <person name="Suzuki S."/>
            <person name="Methe B."/>
            <person name="Inagaki F."/>
            <person name="Imachi H."/>
        </authorList>
    </citation>
    <scope>NUCLEOTIDE SEQUENCE [LARGE SCALE GENOMIC DNA]</scope>
    <source>
        <strain evidence="2 4">MO-MB1</strain>
    </source>
</reference>
<feature type="domain" description="Flavodoxin-like" evidence="1">
    <location>
        <begin position="3"/>
        <end position="144"/>
    </location>
</feature>
<name>A0A2H4VA55_9EURY</name>
<evidence type="ECO:0000313" key="4">
    <source>
        <dbReference type="Proteomes" id="UP000232806"/>
    </source>
</evidence>
<dbReference type="EMBL" id="CP017766">
    <property type="protein sequence ID" value="AUB54953.1"/>
    <property type="molecule type" value="Genomic_DNA"/>
</dbReference>
<dbReference type="EMBL" id="JABBYL010000033">
    <property type="protein sequence ID" value="NMO10108.1"/>
    <property type="molecule type" value="Genomic_DNA"/>
</dbReference>
<dbReference type="GeneID" id="35120372"/>
<dbReference type="Proteomes" id="UP000591058">
    <property type="component" value="Unassembled WGS sequence"/>
</dbReference>
<dbReference type="PANTHER" id="PTHR38030:SF2">
    <property type="entry name" value="PROTOPORPHYRINOGEN IX DEHYDROGENASE [QUINONE]"/>
    <property type="match status" value="1"/>
</dbReference>
<dbReference type="InterPro" id="IPR026816">
    <property type="entry name" value="Flavodoxin_dom"/>
</dbReference>
<evidence type="ECO:0000313" key="5">
    <source>
        <dbReference type="Proteomes" id="UP000591058"/>
    </source>
</evidence>
<evidence type="ECO:0000259" key="1">
    <source>
        <dbReference type="PROSITE" id="PS50902"/>
    </source>
</evidence>
<dbReference type="Proteomes" id="UP000232806">
    <property type="component" value="Chromosome"/>
</dbReference>
<dbReference type="GO" id="GO:0010181">
    <property type="term" value="F:FMN binding"/>
    <property type="evidence" value="ECO:0007669"/>
    <property type="project" value="InterPro"/>
</dbReference>
<dbReference type="GO" id="GO:0006783">
    <property type="term" value="P:heme biosynthetic process"/>
    <property type="evidence" value="ECO:0007669"/>
    <property type="project" value="TreeGrafter"/>
</dbReference>
<dbReference type="PANTHER" id="PTHR38030">
    <property type="entry name" value="PROTOPORPHYRINOGEN IX DEHYDROGENASE [MENAQUINONE]"/>
    <property type="match status" value="1"/>
</dbReference>
<dbReference type="InterPro" id="IPR008254">
    <property type="entry name" value="Flavodoxin/NO_synth"/>
</dbReference>
<reference evidence="3 5" key="2">
    <citation type="submission" date="2020-04" db="EMBL/GenBank/DDBJ databases">
        <title>Draft genome of Methanobacterium subterraneum isolated from animal feces.</title>
        <authorList>
            <person name="Ouboter H.T."/>
            <person name="Berger S."/>
            <person name="Gungor E."/>
            <person name="Jetten M.S.M."/>
            <person name="Welte C.U."/>
        </authorList>
    </citation>
    <scope>NUCLEOTIDE SEQUENCE [LARGE SCALE GENOMIC DNA]</scope>
    <source>
        <strain evidence="3">HO_2020</strain>
    </source>
</reference>
<dbReference type="Gene3D" id="3.40.50.360">
    <property type="match status" value="1"/>
</dbReference>
<dbReference type="GO" id="GO:0070819">
    <property type="term" value="F:menaquinone-dependent protoporphyrinogen oxidase activity"/>
    <property type="evidence" value="ECO:0007669"/>
    <property type="project" value="TreeGrafter"/>
</dbReference>
<accession>A0A2H4VA55</accession>
<organism evidence="2 4">
    <name type="scientific">Methanobacterium subterraneum</name>
    <dbReference type="NCBI Taxonomy" id="59277"/>
    <lineage>
        <taxon>Archaea</taxon>
        <taxon>Methanobacteriati</taxon>
        <taxon>Methanobacteriota</taxon>
        <taxon>Methanomada group</taxon>
        <taxon>Methanobacteria</taxon>
        <taxon>Methanobacteriales</taxon>
        <taxon>Methanobacteriaceae</taxon>
        <taxon>Methanobacterium</taxon>
    </lineage>
</organism>
<gene>
    <name evidence="2" type="ORF">BK007_02225</name>
    <name evidence="3" type="ORF">HG719_09795</name>
</gene>
<evidence type="ECO:0000313" key="3">
    <source>
        <dbReference type="EMBL" id="NMO10108.1"/>
    </source>
</evidence>
<dbReference type="Pfam" id="PF12724">
    <property type="entry name" value="Flavodoxin_5"/>
    <property type="match status" value="1"/>
</dbReference>
<protein>
    <submittedName>
        <fullName evidence="2">Nitric oxide synthase</fullName>
    </submittedName>
</protein>
<dbReference type="RefSeq" id="WP_100904931.1">
    <property type="nucleotide sequence ID" value="NZ_CP017766.1"/>
</dbReference>
<dbReference type="InterPro" id="IPR029039">
    <property type="entry name" value="Flavoprotein-like_sf"/>
</dbReference>
<evidence type="ECO:0000313" key="2">
    <source>
        <dbReference type="EMBL" id="AUB54953.1"/>
    </source>
</evidence>
<dbReference type="AlphaFoldDB" id="A0A2H4VA55"/>
<proteinExistence type="predicted"/>
<dbReference type="OrthoDB" id="103611at2157"/>